<reference evidence="2 3" key="1">
    <citation type="submission" date="2024-08" db="EMBL/GenBank/DDBJ databases">
        <title>Gnathostoma spinigerum genome.</title>
        <authorList>
            <person name="Gonzalez-Bertolin B."/>
            <person name="Monzon S."/>
            <person name="Zaballos A."/>
            <person name="Jimenez P."/>
            <person name="Dekumyoy P."/>
            <person name="Varona S."/>
            <person name="Cuesta I."/>
            <person name="Sumanam S."/>
            <person name="Adisakwattana P."/>
            <person name="Gasser R.B."/>
            <person name="Hernandez-Gonzalez A."/>
            <person name="Young N.D."/>
            <person name="Perteguer M.J."/>
        </authorList>
    </citation>
    <scope>NUCLEOTIDE SEQUENCE [LARGE SCALE GENOMIC DNA]</scope>
    <source>
        <strain evidence="2">AL3</strain>
        <tissue evidence="2">Liver</tissue>
    </source>
</reference>
<feature type="region of interest" description="Disordered" evidence="1">
    <location>
        <begin position="1"/>
        <end position="23"/>
    </location>
</feature>
<evidence type="ECO:0000256" key="1">
    <source>
        <dbReference type="SAM" id="MobiDB-lite"/>
    </source>
</evidence>
<protein>
    <submittedName>
        <fullName evidence="2">Uncharacterized protein</fullName>
    </submittedName>
</protein>
<proteinExistence type="predicted"/>
<sequence length="139" mass="15494">LQSIPTFTNKGYTSTNSRIAPGQLTPVTAAVKPHHCPTSEPTTRRLSPKFHQTETPTEMTFSTSAPSTTFKILSISKRWDYSSSDDEDDTIEEVDLFPDNMSTSRVVSVSCAHQRGAQCYELRRHTFSSSAPSKMKYVT</sequence>
<gene>
    <name evidence="2" type="ORF">AB6A40_010042</name>
</gene>
<organism evidence="2 3">
    <name type="scientific">Gnathostoma spinigerum</name>
    <dbReference type="NCBI Taxonomy" id="75299"/>
    <lineage>
        <taxon>Eukaryota</taxon>
        <taxon>Metazoa</taxon>
        <taxon>Ecdysozoa</taxon>
        <taxon>Nematoda</taxon>
        <taxon>Chromadorea</taxon>
        <taxon>Rhabditida</taxon>
        <taxon>Spirurina</taxon>
        <taxon>Gnathostomatomorpha</taxon>
        <taxon>Gnathostomatoidea</taxon>
        <taxon>Gnathostomatidae</taxon>
        <taxon>Gnathostoma</taxon>
    </lineage>
</organism>
<feature type="non-terminal residue" evidence="2">
    <location>
        <position position="1"/>
    </location>
</feature>
<comment type="caution">
    <text evidence="2">The sequence shown here is derived from an EMBL/GenBank/DDBJ whole genome shotgun (WGS) entry which is preliminary data.</text>
</comment>
<feature type="compositionally biased region" description="Polar residues" evidence="1">
    <location>
        <begin position="1"/>
        <end position="18"/>
    </location>
</feature>
<name>A0ABD6ETP7_9BILA</name>
<dbReference type="Proteomes" id="UP001608902">
    <property type="component" value="Unassembled WGS sequence"/>
</dbReference>
<evidence type="ECO:0000313" key="2">
    <source>
        <dbReference type="EMBL" id="MFH4983333.1"/>
    </source>
</evidence>
<keyword evidence="3" id="KW-1185">Reference proteome</keyword>
<dbReference type="EMBL" id="JBGFUD010011908">
    <property type="protein sequence ID" value="MFH4983333.1"/>
    <property type="molecule type" value="Genomic_DNA"/>
</dbReference>
<dbReference type="AlphaFoldDB" id="A0ABD6ETP7"/>
<accession>A0ABD6ETP7</accession>
<evidence type="ECO:0000313" key="3">
    <source>
        <dbReference type="Proteomes" id="UP001608902"/>
    </source>
</evidence>